<dbReference type="EMBL" id="KN835136">
    <property type="protein sequence ID" value="KIK48745.1"/>
    <property type="molecule type" value="Genomic_DNA"/>
</dbReference>
<sequence length="56" mass="6264">MAAVMNLALSLRGKKLLIRANIRLGAEVTSISTMTHPKKSKPLTRYAASDNEPWRR</sequence>
<reference evidence="2 3" key="1">
    <citation type="submission" date="2014-04" db="EMBL/GenBank/DDBJ databases">
        <authorList>
            <consortium name="DOE Joint Genome Institute"/>
            <person name="Kuo A."/>
            <person name="Ruytinx J."/>
            <person name="Rineau F."/>
            <person name="Colpaert J."/>
            <person name="Kohler A."/>
            <person name="Nagy L.G."/>
            <person name="Floudas D."/>
            <person name="Copeland A."/>
            <person name="Barry K.W."/>
            <person name="Cichocki N."/>
            <person name="Veneault-Fourrey C."/>
            <person name="LaButti K."/>
            <person name="Lindquist E.A."/>
            <person name="Lipzen A."/>
            <person name="Lundell T."/>
            <person name="Morin E."/>
            <person name="Murat C."/>
            <person name="Sun H."/>
            <person name="Tunlid A."/>
            <person name="Henrissat B."/>
            <person name="Grigoriev I.V."/>
            <person name="Hibbett D.S."/>
            <person name="Martin F."/>
            <person name="Nordberg H.P."/>
            <person name="Cantor M.N."/>
            <person name="Hua S.X."/>
        </authorList>
    </citation>
    <scope>NUCLEOTIDE SEQUENCE [LARGE SCALE GENOMIC DNA]</scope>
    <source>
        <strain evidence="2 3">UH-Slu-Lm8-n1</strain>
    </source>
</reference>
<accession>A0A0D0AET2</accession>
<evidence type="ECO:0000313" key="2">
    <source>
        <dbReference type="EMBL" id="KIK48745.1"/>
    </source>
</evidence>
<dbReference type="AlphaFoldDB" id="A0A0D0AET2"/>
<proteinExistence type="predicted"/>
<protein>
    <submittedName>
        <fullName evidence="2">Uncharacterized protein</fullName>
    </submittedName>
</protein>
<organism evidence="2 3">
    <name type="scientific">Suillus luteus UH-Slu-Lm8-n1</name>
    <dbReference type="NCBI Taxonomy" id="930992"/>
    <lineage>
        <taxon>Eukaryota</taxon>
        <taxon>Fungi</taxon>
        <taxon>Dikarya</taxon>
        <taxon>Basidiomycota</taxon>
        <taxon>Agaricomycotina</taxon>
        <taxon>Agaricomycetes</taxon>
        <taxon>Agaricomycetidae</taxon>
        <taxon>Boletales</taxon>
        <taxon>Suillineae</taxon>
        <taxon>Suillaceae</taxon>
        <taxon>Suillus</taxon>
    </lineage>
</organism>
<evidence type="ECO:0000256" key="1">
    <source>
        <dbReference type="SAM" id="MobiDB-lite"/>
    </source>
</evidence>
<dbReference type="HOGENOM" id="CLU_3015784_0_0_1"/>
<dbReference type="Proteomes" id="UP000054485">
    <property type="component" value="Unassembled WGS sequence"/>
</dbReference>
<name>A0A0D0AET2_9AGAM</name>
<dbReference type="InParanoid" id="A0A0D0AET2"/>
<keyword evidence="3" id="KW-1185">Reference proteome</keyword>
<evidence type="ECO:0000313" key="3">
    <source>
        <dbReference type="Proteomes" id="UP000054485"/>
    </source>
</evidence>
<feature type="region of interest" description="Disordered" evidence="1">
    <location>
        <begin position="33"/>
        <end position="56"/>
    </location>
</feature>
<gene>
    <name evidence="2" type="ORF">CY34DRAFT_797897</name>
</gene>
<reference evidence="3" key="2">
    <citation type="submission" date="2015-01" db="EMBL/GenBank/DDBJ databases">
        <title>Evolutionary Origins and Diversification of the Mycorrhizal Mutualists.</title>
        <authorList>
            <consortium name="DOE Joint Genome Institute"/>
            <consortium name="Mycorrhizal Genomics Consortium"/>
            <person name="Kohler A."/>
            <person name="Kuo A."/>
            <person name="Nagy L.G."/>
            <person name="Floudas D."/>
            <person name="Copeland A."/>
            <person name="Barry K.W."/>
            <person name="Cichocki N."/>
            <person name="Veneault-Fourrey C."/>
            <person name="LaButti K."/>
            <person name="Lindquist E.A."/>
            <person name="Lipzen A."/>
            <person name="Lundell T."/>
            <person name="Morin E."/>
            <person name="Murat C."/>
            <person name="Riley R."/>
            <person name="Ohm R."/>
            <person name="Sun H."/>
            <person name="Tunlid A."/>
            <person name="Henrissat B."/>
            <person name="Grigoriev I.V."/>
            <person name="Hibbett D.S."/>
            <person name="Martin F."/>
        </authorList>
    </citation>
    <scope>NUCLEOTIDE SEQUENCE [LARGE SCALE GENOMIC DNA]</scope>
    <source>
        <strain evidence="3">UH-Slu-Lm8-n1</strain>
    </source>
</reference>